<name>A0ABQ1UNN4_9NOCA</name>
<reference evidence="2" key="1">
    <citation type="journal article" date="2019" name="Int. J. Syst. Evol. Microbiol.">
        <title>The Global Catalogue of Microorganisms (GCM) 10K type strain sequencing project: providing services to taxonomists for standard genome sequencing and annotation.</title>
        <authorList>
            <consortium name="The Broad Institute Genomics Platform"/>
            <consortium name="The Broad Institute Genome Sequencing Center for Infectious Disease"/>
            <person name="Wu L."/>
            <person name="Ma J."/>
        </authorList>
    </citation>
    <scope>NUCLEOTIDE SEQUENCE [LARGE SCALE GENOMIC DNA]</scope>
    <source>
        <strain evidence="2">CCM 7855</strain>
    </source>
</reference>
<gene>
    <name evidence="1" type="ORF">GCM10007298_19150</name>
</gene>
<evidence type="ECO:0000313" key="1">
    <source>
        <dbReference type="EMBL" id="GGF23369.1"/>
    </source>
</evidence>
<accession>A0ABQ1UNN4</accession>
<comment type="caution">
    <text evidence="1">The sequence shown here is derived from an EMBL/GenBank/DDBJ whole genome shotgun (WGS) entry which is preliminary data.</text>
</comment>
<proteinExistence type="predicted"/>
<sequence length="105" mass="11492">MWTGGSQRNVQLYQKNSTPCQARGNGLEALRGAIQPVAAGHLSLWTSVQPAGGRVKRNAHFDVEKFREGSTQKSAKLLTSHLPPTCCIDTWYRLVPLPEACCPCV</sequence>
<dbReference type="Proteomes" id="UP000632454">
    <property type="component" value="Unassembled WGS sequence"/>
</dbReference>
<evidence type="ECO:0000313" key="2">
    <source>
        <dbReference type="Proteomes" id="UP000632454"/>
    </source>
</evidence>
<protein>
    <submittedName>
        <fullName evidence="1">Uncharacterized protein</fullName>
    </submittedName>
</protein>
<keyword evidence="2" id="KW-1185">Reference proteome</keyword>
<organism evidence="1 2">
    <name type="scientific">Williamsia phyllosphaerae</name>
    <dbReference type="NCBI Taxonomy" id="885042"/>
    <lineage>
        <taxon>Bacteria</taxon>
        <taxon>Bacillati</taxon>
        <taxon>Actinomycetota</taxon>
        <taxon>Actinomycetes</taxon>
        <taxon>Mycobacteriales</taxon>
        <taxon>Nocardiaceae</taxon>
        <taxon>Williamsia</taxon>
    </lineage>
</organism>
<dbReference type="EMBL" id="BMCS01000001">
    <property type="protein sequence ID" value="GGF23369.1"/>
    <property type="molecule type" value="Genomic_DNA"/>
</dbReference>